<dbReference type="Proteomes" id="UP000025241">
    <property type="component" value="Chromosome I"/>
</dbReference>
<dbReference type="PATRIC" id="fig|1301098.3.peg.2436"/>
<dbReference type="EMBL" id="HG322950">
    <property type="protein sequence ID" value="CDF83778.1"/>
    <property type="molecule type" value="Genomic_DNA"/>
</dbReference>
<keyword evidence="2" id="KW-0732">Signal</keyword>
<evidence type="ECO:0000256" key="1">
    <source>
        <dbReference type="SAM" id="Coils"/>
    </source>
</evidence>
<feature type="coiled-coil region" evidence="1">
    <location>
        <begin position="44"/>
        <end position="71"/>
    </location>
</feature>
<sequence length="428" mass="46446">MRSISALSGMGICTGALLVLSAPAHAGVDAKLLEMLKSNGSISAAQYSELKGELERENQVAAEQAKAAKAKSDQMSAFEQSLAWAAKTQVKGDVRVRQETVHAQNSGTKGDQNRQRIRARVGFYSQINPQVDTGIRIATGSGDDARSTNQSMDNYFDKKQLWLDQAYIDFHPTAIKNLHLIGGKMNQPWVSEGDIIWDGDINPEGFAATYKYPLGGSAELFGSAGYFNLKDNVDGDGYAFQHDLRLYSGQLGTRFAPIDGVKATLGASVYAYDNGDNSACGTSTTTPCQLSANGNTTKDFRLYEGFGQLDFANLPIPLSLYGQYVVNEATNSNQDTAWLTGAKSKVGDFSFDYNYRDVQRNAVVGAFTDSDFANGYTASRGHKFKVGYDIDKNFALGATYYMAESDAASGTRKDANIDTLQLDLEAKF</sequence>
<evidence type="ECO:0000256" key="2">
    <source>
        <dbReference type="SAM" id="SignalP"/>
    </source>
</evidence>
<dbReference type="InterPro" id="IPR032638">
    <property type="entry name" value="Porin_5"/>
</dbReference>
<dbReference type="Pfam" id="PF16930">
    <property type="entry name" value="Porin_5"/>
    <property type="match status" value="2"/>
</dbReference>
<dbReference type="SUPFAM" id="SSF56935">
    <property type="entry name" value="Porins"/>
    <property type="match status" value="1"/>
</dbReference>
<dbReference type="KEGG" id="pkc:PKB_2431"/>
<dbReference type="RefSeq" id="WP_043251993.1">
    <property type="nucleotide sequence ID" value="NZ_HG322950.1"/>
</dbReference>
<dbReference type="STRING" id="1301098.PKB_2431"/>
<dbReference type="HOGENOM" id="CLU_027640_1_0_6"/>
<proteinExistence type="predicted"/>
<dbReference type="OrthoDB" id="5372286at2"/>
<gene>
    <name evidence="3" type="ORF">PKB_2431</name>
</gene>
<protein>
    <recommendedName>
        <fullName evidence="5">Porin</fullName>
    </recommendedName>
</protein>
<feature type="chain" id="PRO_5001533194" description="Porin" evidence="2">
    <location>
        <begin position="27"/>
        <end position="428"/>
    </location>
</feature>
<accession>A0A024HH51</accession>
<keyword evidence="4" id="KW-1185">Reference proteome</keyword>
<dbReference type="eggNOG" id="COG2188">
    <property type="taxonomic scope" value="Bacteria"/>
</dbReference>
<reference evidence="3 4" key="2">
    <citation type="submission" date="2014-05" db="EMBL/GenBank/DDBJ databases">
        <title>Genome sequence of the 3-chlorobenzoate degrading bacterium Pseudomonas knackmussii B13 shows multiple evidence for horizontal gene transfer.</title>
        <authorList>
            <person name="Miyazaki R."/>
            <person name="Bertelli C."/>
            <person name="Falquet L."/>
            <person name="Robinson-Rechavi M."/>
            <person name="Gharib W."/>
            <person name="Roy S."/>
            <person name="Van der Meer J.R."/>
        </authorList>
    </citation>
    <scope>NUCLEOTIDE SEQUENCE [LARGE SCALE GENOMIC DNA]</scope>
    <source>
        <strain evidence="3 4">B13</strain>
    </source>
</reference>
<reference evidence="3 4" key="1">
    <citation type="submission" date="2013-03" db="EMBL/GenBank/DDBJ databases">
        <authorList>
            <person name="Linke B."/>
        </authorList>
    </citation>
    <scope>NUCLEOTIDE SEQUENCE [LARGE SCALE GENOMIC DNA]</scope>
    <source>
        <strain evidence="3 4">B13</strain>
    </source>
</reference>
<organism evidence="3 4">
    <name type="scientific">Pseudomonas knackmussii (strain DSM 6978 / CCUG 54928 / LMG 23759 / B13)</name>
    <dbReference type="NCBI Taxonomy" id="1301098"/>
    <lineage>
        <taxon>Bacteria</taxon>
        <taxon>Pseudomonadati</taxon>
        <taxon>Pseudomonadota</taxon>
        <taxon>Gammaproteobacteria</taxon>
        <taxon>Pseudomonadales</taxon>
        <taxon>Pseudomonadaceae</taxon>
        <taxon>Pseudomonas</taxon>
    </lineage>
</organism>
<evidence type="ECO:0000313" key="3">
    <source>
        <dbReference type="EMBL" id="CDF83778.1"/>
    </source>
</evidence>
<dbReference type="AlphaFoldDB" id="A0A024HH51"/>
<feature type="signal peptide" evidence="2">
    <location>
        <begin position="1"/>
        <end position="26"/>
    </location>
</feature>
<evidence type="ECO:0000313" key="4">
    <source>
        <dbReference type="Proteomes" id="UP000025241"/>
    </source>
</evidence>
<keyword evidence="1" id="KW-0175">Coiled coil</keyword>
<dbReference type="eggNOG" id="COG3746">
    <property type="taxonomic scope" value="Bacteria"/>
</dbReference>
<evidence type="ECO:0008006" key="5">
    <source>
        <dbReference type="Google" id="ProtNLM"/>
    </source>
</evidence>
<name>A0A024HH51_PSEKB</name>